<dbReference type="PANTHER" id="PTHR15721:SF2">
    <property type="entry name" value="PROTEIN TALPID3"/>
    <property type="match status" value="1"/>
</dbReference>
<name>A0AAD7SBF5_9TELE</name>
<feature type="region of interest" description="Disordered" evidence="1">
    <location>
        <begin position="149"/>
        <end position="226"/>
    </location>
</feature>
<feature type="region of interest" description="Disordered" evidence="1">
    <location>
        <begin position="33"/>
        <end position="67"/>
    </location>
</feature>
<protein>
    <submittedName>
        <fullName evidence="2">Uncharacterized protein</fullName>
    </submittedName>
</protein>
<dbReference type="GO" id="GO:0007224">
    <property type="term" value="P:smoothened signaling pathway"/>
    <property type="evidence" value="ECO:0007669"/>
    <property type="project" value="InterPro"/>
</dbReference>
<feature type="compositionally biased region" description="Pro residues" evidence="1">
    <location>
        <begin position="53"/>
        <end position="67"/>
    </location>
</feature>
<dbReference type="PANTHER" id="PTHR15721">
    <property type="entry name" value="KIAA0586 PROTEIN"/>
    <property type="match status" value="1"/>
</dbReference>
<evidence type="ECO:0000313" key="2">
    <source>
        <dbReference type="EMBL" id="KAJ8399515.1"/>
    </source>
</evidence>
<gene>
    <name evidence="2" type="ORF">AAFF_G00412270</name>
</gene>
<comment type="caution">
    <text evidence="2">The sequence shown here is derived from an EMBL/GenBank/DDBJ whole genome shotgun (WGS) entry which is preliminary data.</text>
</comment>
<accession>A0AAD7SBF5</accession>
<dbReference type="GO" id="GO:0036064">
    <property type="term" value="C:ciliary basal body"/>
    <property type="evidence" value="ECO:0007669"/>
    <property type="project" value="TreeGrafter"/>
</dbReference>
<dbReference type="InterPro" id="IPR029246">
    <property type="entry name" value="TALPID3"/>
</dbReference>
<dbReference type="EMBL" id="JAINUG010000083">
    <property type="protein sequence ID" value="KAJ8399515.1"/>
    <property type="molecule type" value="Genomic_DNA"/>
</dbReference>
<evidence type="ECO:0000313" key="3">
    <source>
        <dbReference type="Proteomes" id="UP001221898"/>
    </source>
</evidence>
<organism evidence="2 3">
    <name type="scientific">Aldrovandia affinis</name>
    <dbReference type="NCBI Taxonomy" id="143900"/>
    <lineage>
        <taxon>Eukaryota</taxon>
        <taxon>Metazoa</taxon>
        <taxon>Chordata</taxon>
        <taxon>Craniata</taxon>
        <taxon>Vertebrata</taxon>
        <taxon>Euteleostomi</taxon>
        <taxon>Actinopterygii</taxon>
        <taxon>Neopterygii</taxon>
        <taxon>Teleostei</taxon>
        <taxon>Notacanthiformes</taxon>
        <taxon>Halosauridae</taxon>
        <taxon>Aldrovandia</taxon>
    </lineage>
</organism>
<reference evidence="2" key="1">
    <citation type="journal article" date="2023" name="Science">
        <title>Genome structures resolve the early diversification of teleost fishes.</title>
        <authorList>
            <person name="Parey E."/>
            <person name="Louis A."/>
            <person name="Montfort J."/>
            <person name="Bouchez O."/>
            <person name="Roques C."/>
            <person name="Iampietro C."/>
            <person name="Lluch J."/>
            <person name="Castinel A."/>
            <person name="Donnadieu C."/>
            <person name="Desvignes T."/>
            <person name="Floi Bucao C."/>
            <person name="Jouanno E."/>
            <person name="Wen M."/>
            <person name="Mejri S."/>
            <person name="Dirks R."/>
            <person name="Jansen H."/>
            <person name="Henkel C."/>
            <person name="Chen W.J."/>
            <person name="Zahm M."/>
            <person name="Cabau C."/>
            <person name="Klopp C."/>
            <person name="Thompson A.W."/>
            <person name="Robinson-Rechavi M."/>
            <person name="Braasch I."/>
            <person name="Lecointre G."/>
            <person name="Bobe J."/>
            <person name="Postlethwait J.H."/>
            <person name="Berthelot C."/>
            <person name="Roest Crollius H."/>
            <person name="Guiguen Y."/>
        </authorList>
    </citation>
    <scope>NUCLEOTIDE SEQUENCE</scope>
    <source>
        <strain evidence="2">NC1722</strain>
    </source>
</reference>
<dbReference type="GO" id="GO:0005814">
    <property type="term" value="C:centriole"/>
    <property type="evidence" value="ECO:0007669"/>
    <property type="project" value="TreeGrafter"/>
</dbReference>
<sequence length="317" mass="35114">MLFLVRAESQPRPAVAANPLRAPCPLPLLLVSPRPKSPTVGPPRPSHVALPRVPQPPLLQKSQPPPSMFEDAGRVLRRVQHHRRVMEENVEAVLRAKGAEALYCQLGALSCNRGAAEELRIKKTVDAWISTLSKEVQADIRREDFLARKAEGDKGGHGDSPQMDGGAKGGARLLREAKGRARTTGKNPFQREPQRHDQNVKVQHTCPEPSLKTRGPHPLRPFGVSKSEREGEEYLMKVYGKALYDGHRRTLKKAPYLRYSSPSPKSKPQRPRVVESVKGVKMKSAKTQTSLVPQRTHTVVNEPQYTFSPTAGGTMTL</sequence>
<dbReference type="Proteomes" id="UP001221898">
    <property type="component" value="Unassembled WGS sequence"/>
</dbReference>
<dbReference type="AlphaFoldDB" id="A0AAD7SBF5"/>
<evidence type="ECO:0000256" key="1">
    <source>
        <dbReference type="SAM" id="MobiDB-lite"/>
    </source>
</evidence>
<dbReference type="Pfam" id="PF15324">
    <property type="entry name" value="TALPID3"/>
    <property type="match status" value="1"/>
</dbReference>
<keyword evidence="3" id="KW-1185">Reference proteome</keyword>
<proteinExistence type="predicted"/>